<organism evidence="2 3">
    <name type="scientific">Saguinus oedipus</name>
    <name type="common">Cotton-top tamarin</name>
    <name type="synonym">Oedipomidas oedipus</name>
    <dbReference type="NCBI Taxonomy" id="9490"/>
    <lineage>
        <taxon>Eukaryota</taxon>
        <taxon>Metazoa</taxon>
        <taxon>Chordata</taxon>
        <taxon>Craniata</taxon>
        <taxon>Vertebrata</taxon>
        <taxon>Euteleostomi</taxon>
        <taxon>Mammalia</taxon>
        <taxon>Eutheria</taxon>
        <taxon>Euarchontoglires</taxon>
        <taxon>Primates</taxon>
        <taxon>Haplorrhini</taxon>
        <taxon>Platyrrhini</taxon>
        <taxon>Cebidae</taxon>
        <taxon>Callitrichinae</taxon>
        <taxon>Saguinus</taxon>
    </lineage>
</organism>
<reference evidence="2 3" key="1">
    <citation type="submission" date="2023-05" db="EMBL/GenBank/DDBJ databases">
        <title>B98-5 Cell Line De Novo Hybrid Assembly: An Optical Mapping Approach.</title>
        <authorList>
            <person name="Kananen K."/>
            <person name="Auerbach J.A."/>
            <person name="Kautto E."/>
            <person name="Blachly J.S."/>
        </authorList>
    </citation>
    <scope>NUCLEOTIDE SEQUENCE [LARGE SCALE GENOMIC DNA]</scope>
    <source>
        <strain evidence="2">B95-8</strain>
        <tissue evidence="2">Cell line</tissue>
    </source>
</reference>
<name>A0ABQ9UEJ4_SAGOE</name>
<gene>
    <name evidence="2" type="ORF">P7K49_026920</name>
</gene>
<feature type="non-terminal residue" evidence="2">
    <location>
        <position position="1"/>
    </location>
</feature>
<feature type="region of interest" description="Disordered" evidence="1">
    <location>
        <begin position="1"/>
        <end position="70"/>
    </location>
</feature>
<evidence type="ECO:0000313" key="2">
    <source>
        <dbReference type="EMBL" id="KAK2095504.1"/>
    </source>
</evidence>
<keyword evidence="3" id="KW-1185">Reference proteome</keyword>
<proteinExistence type="predicted"/>
<feature type="compositionally biased region" description="Basic and acidic residues" evidence="1">
    <location>
        <begin position="52"/>
        <end position="70"/>
    </location>
</feature>
<sequence length="70" mass="7905">PKASQSQVHGQPPEMELMKRDQPSQSHLPWQMKPAAEAESRRRKAVSSSHGTTDKRTLIKQSQEAEKRLG</sequence>
<accession>A0ABQ9UEJ4</accession>
<protein>
    <submittedName>
        <fullName evidence="2">Uncharacterized protein</fullName>
    </submittedName>
</protein>
<evidence type="ECO:0000313" key="3">
    <source>
        <dbReference type="Proteomes" id="UP001266305"/>
    </source>
</evidence>
<dbReference type="Proteomes" id="UP001266305">
    <property type="component" value="Unassembled WGS sequence"/>
</dbReference>
<dbReference type="EMBL" id="JASSZA010000013">
    <property type="protein sequence ID" value="KAK2095504.1"/>
    <property type="molecule type" value="Genomic_DNA"/>
</dbReference>
<comment type="caution">
    <text evidence="2">The sequence shown here is derived from an EMBL/GenBank/DDBJ whole genome shotgun (WGS) entry which is preliminary data.</text>
</comment>
<evidence type="ECO:0000256" key="1">
    <source>
        <dbReference type="SAM" id="MobiDB-lite"/>
    </source>
</evidence>